<keyword evidence="2" id="KW-0378">Hydrolase</keyword>
<dbReference type="InterPro" id="IPR029058">
    <property type="entry name" value="AB_hydrolase_fold"/>
</dbReference>
<proteinExistence type="predicted"/>
<evidence type="ECO:0000259" key="1">
    <source>
        <dbReference type="Pfam" id="PF00561"/>
    </source>
</evidence>
<gene>
    <name evidence="2" type="ORF">KAK11_09150</name>
</gene>
<dbReference type="InterPro" id="IPR050266">
    <property type="entry name" value="AB_hydrolase_sf"/>
</dbReference>
<protein>
    <submittedName>
        <fullName evidence="2">Alpha/beta fold hydrolase</fullName>
    </submittedName>
</protein>
<reference evidence="2 3" key="1">
    <citation type="submission" date="2021-04" db="EMBL/GenBank/DDBJ databases">
        <title>The genome sequence of type strain Ideonella paludis KCTC 32238.</title>
        <authorList>
            <person name="Liu Y."/>
        </authorList>
    </citation>
    <scope>NUCLEOTIDE SEQUENCE [LARGE SCALE GENOMIC DNA]</scope>
    <source>
        <strain evidence="2 3">KCTC 32238</strain>
    </source>
</reference>
<comment type="caution">
    <text evidence="2">The sequence shown here is derived from an EMBL/GenBank/DDBJ whole genome shotgun (WGS) entry which is preliminary data.</text>
</comment>
<dbReference type="InterPro" id="IPR000073">
    <property type="entry name" value="AB_hydrolase_1"/>
</dbReference>
<dbReference type="EMBL" id="JAGQDG010000003">
    <property type="protein sequence ID" value="MBQ0935491.1"/>
    <property type="molecule type" value="Genomic_DNA"/>
</dbReference>
<evidence type="ECO:0000313" key="2">
    <source>
        <dbReference type="EMBL" id="MBQ0935491.1"/>
    </source>
</evidence>
<dbReference type="PANTHER" id="PTHR43798">
    <property type="entry name" value="MONOACYLGLYCEROL LIPASE"/>
    <property type="match status" value="1"/>
</dbReference>
<dbReference type="RefSeq" id="WP_210808489.1">
    <property type="nucleotide sequence ID" value="NZ_JAGQDG010000003.1"/>
</dbReference>
<dbReference type="Gene3D" id="3.40.50.1820">
    <property type="entry name" value="alpha/beta hydrolase"/>
    <property type="match status" value="1"/>
</dbReference>
<dbReference type="Pfam" id="PF00561">
    <property type="entry name" value="Abhydrolase_1"/>
    <property type="match status" value="1"/>
</dbReference>
<accession>A0ABS5DWJ5</accession>
<dbReference type="GO" id="GO:0016787">
    <property type="term" value="F:hydrolase activity"/>
    <property type="evidence" value="ECO:0007669"/>
    <property type="project" value="UniProtKB-KW"/>
</dbReference>
<organism evidence="2 3">
    <name type="scientific">Ideonella paludis</name>
    <dbReference type="NCBI Taxonomy" id="1233411"/>
    <lineage>
        <taxon>Bacteria</taxon>
        <taxon>Pseudomonadati</taxon>
        <taxon>Pseudomonadota</taxon>
        <taxon>Betaproteobacteria</taxon>
        <taxon>Burkholderiales</taxon>
        <taxon>Sphaerotilaceae</taxon>
        <taxon>Ideonella</taxon>
    </lineage>
</organism>
<name>A0ABS5DWJ5_9BURK</name>
<feature type="domain" description="AB hydrolase-1" evidence="1">
    <location>
        <begin position="30"/>
        <end position="167"/>
    </location>
</feature>
<dbReference type="PANTHER" id="PTHR43798:SF33">
    <property type="entry name" value="HYDROLASE, PUTATIVE (AFU_ORTHOLOGUE AFUA_2G14860)-RELATED"/>
    <property type="match status" value="1"/>
</dbReference>
<sequence length="275" mass="30308">MQPEFCTLPWQGGSVHIELAWVGVDDAAAPLMVFLHEGLGSLAAWRDTPEKLCAACGWRGLVYSRPGYGGSTPRPHAQAWPLDYLQRQAWELLPALLQALGVQGRYGLFGHSDGGTIALLHAARHPLTHSVIVLAPHIMVEEFGLASIREARRQYLEGDLRSRLARYHADVDSAFWGWNEAWLHPDFGSALSLGAISLELKHIRAPILAIQGQEDPYGTMAQIDGIAAILPATELLKLPRCGHAPHRDQPQRLTEACQAFSRRCLPPLPPQRDLP</sequence>
<dbReference type="SUPFAM" id="SSF53474">
    <property type="entry name" value="alpha/beta-Hydrolases"/>
    <property type="match status" value="1"/>
</dbReference>
<keyword evidence="3" id="KW-1185">Reference proteome</keyword>
<evidence type="ECO:0000313" key="3">
    <source>
        <dbReference type="Proteomes" id="UP000672097"/>
    </source>
</evidence>
<dbReference type="Proteomes" id="UP000672097">
    <property type="component" value="Unassembled WGS sequence"/>
</dbReference>